<sequence length="92" mass="9845">MSPPNNLLPTQPCRGGALVKRCHEAAVALMMFHTFFCSTPKLSSGDYVGTFAPRSDASNPTVVWASSSLFVSSGVIQPNPEYDKPDRSLLSG</sequence>
<proteinExistence type="predicted"/>
<evidence type="ECO:0000313" key="1">
    <source>
        <dbReference type="EMBL" id="KAG9335194.1"/>
    </source>
</evidence>
<reference evidence="1" key="1">
    <citation type="thesis" date="2021" institute="BYU ScholarsArchive" country="Provo, UT, USA">
        <title>Applications of and Algorithms for Genome Assembly and Genomic Analyses with an Emphasis on Marine Teleosts.</title>
        <authorList>
            <person name="Pickett B.D."/>
        </authorList>
    </citation>
    <scope>NUCLEOTIDE SEQUENCE</scope>
    <source>
        <strain evidence="1">HI-2016</strain>
    </source>
</reference>
<evidence type="ECO:0000313" key="2">
    <source>
        <dbReference type="Proteomes" id="UP000824540"/>
    </source>
</evidence>
<dbReference type="Proteomes" id="UP000824540">
    <property type="component" value="Unassembled WGS sequence"/>
</dbReference>
<dbReference type="AlphaFoldDB" id="A0A8T2N5C1"/>
<accession>A0A8T2N5C1</accession>
<keyword evidence="2" id="KW-1185">Reference proteome</keyword>
<organism evidence="1 2">
    <name type="scientific">Albula glossodonta</name>
    <name type="common">roundjaw bonefish</name>
    <dbReference type="NCBI Taxonomy" id="121402"/>
    <lineage>
        <taxon>Eukaryota</taxon>
        <taxon>Metazoa</taxon>
        <taxon>Chordata</taxon>
        <taxon>Craniata</taxon>
        <taxon>Vertebrata</taxon>
        <taxon>Euteleostomi</taxon>
        <taxon>Actinopterygii</taxon>
        <taxon>Neopterygii</taxon>
        <taxon>Teleostei</taxon>
        <taxon>Albuliformes</taxon>
        <taxon>Albulidae</taxon>
        <taxon>Albula</taxon>
    </lineage>
</organism>
<comment type="caution">
    <text evidence="1">The sequence shown here is derived from an EMBL/GenBank/DDBJ whole genome shotgun (WGS) entry which is preliminary data.</text>
</comment>
<dbReference type="EMBL" id="JAFBMS010000127">
    <property type="protein sequence ID" value="KAG9335194.1"/>
    <property type="molecule type" value="Genomic_DNA"/>
</dbReference>
<protein>
    <submittedName>
        <fullName evidence="1">Uncharacterized protein</fullName>
    </submittedName>
</protein>
<name>A0A8T2N5C1_9TELE</name>
<gene>
    <name evidence="1" type="ORF">JZ751_005543</name>
</gene>